<sequence>MPWACGARQPPRRGCARAEVCGSIALSGHLGGGPPGEAPSRALRAALRAAVRRALAEALAPAASGLQVSVFPPEVDVGLAGSNGRLATLNFMFEIAFPDPHDLGPVREVLNLEVAYGGAVRVLPALAREAPLGFSQLSLHLQVLDR</sequence>
<accession>A0ABN9U3K5</accession>
<protein>
    <recommendedName>
        <fullName evidence="3">SMP-LTD domain-containing protein</fullName>
    </recommendedName>
</protein>
<name>A0ABN9U3K5_9DINO</name>
<keyword evidence="2" id="KW-1185">Reference proteome</keyword>
<reference evidence="1" key="1">
    <citation type="submission" date="2023-10" db="EMBL/GenBank/DDBJ databases">
        <authorList>
            <person name="Chen Y."/>
            <person name="Shah S."/>
            <person name="Dougan E. K."/>
            <person name="Thang M."/>
            <person name="Chan C."/>
        </authorList>
    </citation>
    <scope>NUCLEOTIDE SEQUENCE [LARGE SCALE GENOMIC DNA]</scope>
</reference>
<comment type="caution">
    <text evidence="1">The sequence shown here is derived from an EMBL/GenBank/DDBJ whole genome shotgun (WGS) entry which is preliminary data.</text>
</comment>
<organism evidence="1 2">
    <name type="scientific">Prorocentrum cordatum</name>
    <dbReference type="NCBI Taxonomy" id="2364126"/>
    <lineage>
        <taxon>Eukaryota</taxon>
        <taxon>Sar</taxon>
        <taxon>Alveolata</taxon>
        <taxon>Dinophyceae</taxon>
        <taxon>Prorocentrales</taxon>
        <taxon>Prorocentraceae</taxon>
        <taxon>Prorocentrum</taxon>
    </lineage>
</organism>
<evidence type="ECO:0000313" key="1">
    <source>
        <dbReference type="EMBL" id="CAK0852773.1"/>
    </source>
</evidence>
<evidence type="ECO:0008006" key="3">
    <source>
        <dbReference type="Google" id="ProtNLM"/>
    </source>
</evidence>
<dbReference type="Proteomes" id="UP001189429">
    <property type="component" value="Unassembled WGS sequence"/>
</dbReference>
<proteinExistence type="predicted"/>
<gene>
    <name evidence="1" type="ORF">PCOR1329_LOCUS44449</name>
</gene>
<dbReference type="EMBL" id="CAUYUJ010015340">
    <property type="protein sequence ID" value="CAK0852773.1"/>
    <property type="molecule type" value="Genomic_DNA"/>
</dbReference>
<evidence type="ECO:0000313" key="2">
    <source>
        <dbReference type="Proteomes" id="UP001189429"/>
    </source>
</evidence>